<keyword evidence="8" id="KW-1185">Reference proteome</keyword>
<dbReference type="InterPro" id="IPR013325">
    <property type="entry name" value="RNA_pol_sigma_r2"/>
</dbReference>
<evidence type="ECO:0000256" key="4">
    <source>
        <dbReference type="ARBA" id="ARBA00023163"/>
    </source>
</evidence>
<evidence type="ECO:0000259" key="6">
    <source>
        <dbReference type="Pfam" id="PF08281"/>
    </source>
</evidence>
<evidence type="ECO:0000259" key="5">
    <source>
        <dbReference type="Pfam" id="PF04542"/>
    </source>
</evidence>
<dbReference type="InterPro" id="IPR039425">
    <property type="entry name" value="RNA_pol_sigma-70-like"/>
</dbReference>
<keyword evidence="2" id="KW-0805">Transcription regulation</keyword>
<dbReference type="InterPro" id="IPR013249">
    <property type="entry name" value="RNA_pol_sigma70_r4_t2"/>
</dbReference>
<comment type="caution">
    <text evidence="7">The sequence shown here is derived from an EMBL/GenBank/DDBJ whole genome shotgun (WGS) entry which is preliminary data.</text>
</comment>
<dbReference type="InterPro" id="IPR013324">
    <property type="entry name" value="RNA_pol_sigma_r3/r4-like"/>
</dbReference>
<dbReference type="EMBL" id="JAVLSJ010000002">
    <property type="protein sequence ID" value="MDR9847836.1"/>
    <property type="molecule type" value="Genomic_DNA"/>
</dbReference>
<sequence length="191" mass="20907">MPFENPECAASAGCPRSGQCASPARQALIEVYLSRRSELRGVAAKIIARPEEVDDVLQDVYLRLASSTCASEVQNPFGYCCQVVRNTAVNYCRRRMVEANHLVTTADGEMPEVEGGRAAEVGIDERRLLERIEAALATLPPRTRRVFELYRLEGRTQRDIAQCLGVSATLVNFMLKDVMAALASCGDLLGA</sequence>
<dbReference type="NCBIfam" id="TIGR02937">
    <property type="entry name" value="sigma70-ECF"/>
    <property type="match status" value="1"/>
</dbReference>
<organism evidence="7 8">
    <name type="scientific">Herbaspirillum huttiense subsp. lycopersici</name>
    <dbReference type="NCBI Taxonomy" id="3074428"/>
    <lineage>
        <taxon>Bacteria</taxon>
        <taxon>Pseudomonadati</taxon>
        <taxon>Pseudomonadota</taxon>
        <taxon>Betaproteobacteria</taxon>
        <taxon>Burkholderiales</taxon>
        <taxon>Oxalobacteraceae</taxon>
        <taxon>Herbaspirillum</taxon>
    </lineage>
</organism>
<dbReference type="SUPFAM" id="SSF88659">
    <property type="entry name" value="Sigma3 and sigma4 domains of RNA polymerase sigma factors"/>
    <property type="match status" value="1"/>
</dbReference>
<dbReference type="Proteomes" id="UP001246576">
    <property type="component" value="Unassembled WGS sequence"/>
</dbReference>
<reference evidence="7" key="1">
    <citation type="submission" date="2023-09" db="EMBL/GenBank/DDBJ databases">
        <title>Description of first Herbaspirillum huttiense subsp. nephrolepsisexaltata and Herbaspirillum huttiense subsp. lycopersicon.</title>
        <authorList>
            <person name="Poudel M."/>
            <person name="Sharma A."/>
            <person name="Goss E."/>
            <person name="Tapia J.H."/>
            <person name="Harmon C.M."/>
            <person name="Jones J.B."/>
        </authorList>
    </citation>
    <scope>NUCLEOTIDE SEQUENCE</scope>
    <source>
        <strain evidence="7">SE1</strain>
    </source>
</reference>
<keyword evidence="4" id="KW-0804">Transcription</keyword>
<feature type="domain" description="RNA polymerase sigma factor 70 region 4 type 2" evidence="6">
    <location>
        <begin position="130"/>
        <end position="180"/>
    </location>
</feature>
<evidence type="ECO:0000313" key="8">
    <source>
        <dbReference type="Proteomes" id="UP001246576"/>
    </source>
</evidence>
<evidence type="ECO:0000256" key="3">
    <source>
        <dbReference type="ARBA" id="ARBA00023082"/>
    </source>
</evidence>
<dbReference type="SUPFAM" id="SSF88946">
    <property type="entry name" value="Sigma2 domain of RNA polymerase sigma factors"/>
    <property type="match status" value="1"/>
</dbReference>
<comment type="similarity">
    <text evidence="1">Belongs to the sigma-70 factor family. ECF subfamily.</text>
</comment>
<name>A0ABU2EI63_9BURK</name>
<proteinExistence type="inferred from homology"/>
<accession>A0ABU2EI63</accession>
<dbReference type="InterPro" id="IPR014284">
    <property type="entry name" value="RNA_pol_sigma-70_dom"/>
</dbReference>
<dbReference type="Gene3D" id="1.10.10.10">
    <property type="entry name" value="Winged helix-like DNA-binding domain superfamily/Winged helix DNA-binding domain"/>
    <property type="match status" value="1"/>
</dbReference>
<feature type="domain" description="RNA polymerase sigma-70 region 2" evidence="5">
    <location>
        <begin position="35"/>
        <end position="95"/>
    </location>
</feature>
<dbReference type="InterPro" id="IPR036388">
    <property type="entry name" value="WH-like_DNA-bd_sf"/>
</dbReference>
<protein>
    <submittedName>
        <fullName evidence="7">Sigma-70 family RNA polymerase sigma factor</fullName>
    </submittedName>
</protein>
<dbReference type="CDD" id="cd06171">
    <property type="entry name" value="Sigma70_r4"/>
    <property type="match status" value="1"/>
</dbReference>
<dbReference type="PANTHER" id="PTHR43133:SF63">
    <property type="entry name" value="RNA POLYMERASE SIGMA FACTOR FECI-RELATED"/>
    <property type="match status" value="1"/>
</dbReference>
<evidence type="ECO:0000256" key="1">
    <source>
        <dbReference type="ARBA" id="ARBA00010641"/>
    </source>
</evidence>
<evidence type="ECO:0000313" key="7">
    <source>
        <dbReference type="EMBL" id="MDR9847836.1"/>
    </source>
</evidence>
<keyword evidence="3" id="KW-0731">Sigma factor</keyword>
<gene>
    <name evidence="7" type="ORF">RI048_06375</name>
</gene>
<dbReference type="Pfam" id="PF04542">
    <property type="entry name" value="Sigma70_r2"/>
    <property type="match status" value="1"/>
</dbReference>
<dbReference type="InterPro" id="IPR007627">
    <property type="entry name" value="RNA_pol_sigma70_r2"/>
</dbReference>
<dbReference type="Pfam" id="PF08281">
    <property type="entry name" value="Sigma70_r4_2"/>
    <property type="match status" value="1"/>
</dbReference>
<dbReference type="PANTHER" id="PTHR43133">
    <property type="entry name" value="RNA POLYMERASE ECF-TYPE SIGMA FACTO"/>
    <property type="match status" value="1"/>
</dbReference>
<dbReference type="RefSeq" id="WP_227022698.1">
    <property type="nucleotide sequence ID" value="NZ_JAVLSJ010000002.1"/>
</dbReference>
<dbReference type="Gene3D" id="1.10.1740.10">
    <property type="match status" value="1"/>
</dbReference>
<evidence type="ECO:0000256" key="2">
    <source>
        <dbReference type="ARBA" id="ARBA00023015"/>
    </source>
</evidence>